<protein>
    <recommendedName>
        <fullName evidence="3">Group II intron maturase-specific domain-containing protein</fullName>
    </recommendedName>
</protein>
<reference evidence="2" key="1">
    <citation type="submission" date="2015-07" db="EMBL/GenBank/DDBJ databases">
        <title>Genome sequencing project for genomic taxonomy and phylogenomics of Bacillus-like bacteria.</title>
        <authorList>
            <person name="Liu B."/>
            <person name="Wang J."/>
            <person name="Zhu Y."/>
            <person name="Liu G."/>
            <person name="Chen Q."/>
            <person name="Chen Z."/>
            <person name="Lan J."/>
            <person name="Che J."/>
            <person name="Ge C."/>
            <person name="Shi H."/>
            <person name="Pan Z."/>
            <person name="Liu X."/>
        </authorList>
    </citation>
    <scope>NUCLEOTIDE SEQUENCE [LARGE SCALE GENOMIC DNA]</scope>
    <source>
        <strain evidence="2">FJAT-27997</strain>
    </source>
</reference>
<dbReference type="Proteomes" id="UP000037146">
    <property type="component" value="Unassembled WGS sequence"/>
</dbReference>
<proteinExistence type="predicted"/>
<organism evidence="1 2">
    <name type="scientific">Peribacillus loiseleuriae</name>
    <dbReference type="NCBI Taxonomy" id="1679170"/>
    <lineage>
        <taxon>Bacteria</taxon>
        <taxon>Bacillati</taxon>
        <taxon>Bacillota</taxon>
        <taxon>Bacilli</taxon>
        <taxon>Bacillales</taxon>
        <taxon>Bacillaceae</taxon>
        <taxon>Peribacillus</taxon>
    </lineage>
</organism>
<evidence type="ECO:0000313" key="2">
    <source>
        <dbReference type="Proteomes" id="UP000037146"/>
    </source>
</evidence>
<dbReference type="STRING" id="1679170.AC625_24540"/>
<keyword evidence="2" id="KW-1185">Reference proteome</keyword>
<evidence type="ECO:0000313" key="1">
    <source>
        <dbReference type="EMBL" id="KMY42814.1"/>
    </source>
</evidence>
<accession>A0A0K9G7U8</accession>
<dbReference type="EMBL" id="LFZW01000002">
    <property type="protein sequence ID" value="KMY42814.1"/>
    <property type="molecule type" value="Genomic_DNA"/>
</dbReference>
<sequence>MLARYRLLLANMAVAFFKISISCFIRRFSFGISVISCGVSLFSSPFTEVNRLKKFNLEIAEDKTKVIPIGRFAKKDAKQKGNKKPATFDFLGFTHYCGKSKQGNFRVKRKSSRKKVQGKLKESKEWLKNNRNKDIHMIMDRFKRSLIGYYNYYCITDNTQSVNKFKDKIGCILFKWLIRELEYLRRC</sequence>
<gene>
    <name evidence="1" type="ORF">AC625_24540</name>
</gene>
<evidence type="ECO:0008006" key="3">
    <source>
        <dbReference type="Google" id="ProtNLM"/>
    </source>
</evidence>
<comment type="caution">
    <text evidence="1">The sequence shown here is derived from an EMBL/GenBank/DDBJ whole genome shotgun (WGS) entry which is preliminary data.</text>
</comment>
<dbReference type="PATRIC" id="fig|1679170.3.peg.5515"/>
<dbReference type="AlphaFoldDB" id="A0A0K9G7U8"/>
<name>A0A0K9G7U8_9BACI</name>